<name>K1KGX3_9BURK</name>
<dbReference type="OrthoDB" id="9155563at2"/>
<dbReference type="PANTHER" id="PTHR34501">
    <property type="entry name" value="PROTEIN YDDL-RELATED"/>
    <property type="match status" value="1"/>
</dbReference>
<keyword evidence="7" id="KW-0406">Ion transport</keyword>
<gene>
    <name evidence="13" type="ORF">HMPREF9465_01357</name>
</gene>
<evidence type="ECO:0000256" key="8">
    <source>
        <dbReference type="ARBA" id="ARBA00023114"/>
    </source>
</evidence>
<dbReference type="InterPro" id="IPR050298">
    <property type="entry name" value="Gram-neg_bact_OMP"/>
</dbReference>
<feature type="chain" id="PRO_5003846764" description="Porin domain-containing protein" evidence="11">
    <location>
        <begin position="24"/>
        <end position="381"/>
    </location>
</feature>
<keyword evidence="9" id="KW-0472">Membrane</keyword>
<dbReference type="RefSeq" id="WP_005435396.1">
    <property type="nucleotide sequence ID" value="NZ_JH815516.1"/>
</dbReference>
<keyword evidence="6 11" id="KW-0732">Signal</keyword>
<evidence type="ECO:0000256" key="7">
    <source>
        <dbReference type="ARBA" id="ARBA00023065"/>
    </source>
</evidence>
<evidence type="ECO:0000256" key="9">
    <source>
        <dbReference type="ARBA" id="ARBA00023136"/>
    </source>
</evidence>
<evidence type="ECO:0000313" key="14">
    <source>
        <dbReference type="Proteomes" id="UP000005835"/>
    </source>
</evidence>
<dbReference type="EMBL" id="ADMG01000032">
    <property type="protein sequence ID" value="EKB30974.1"/>
    <property type="molecule type" value="Genomic_DNA"/>
</dbReference>
<dbReference type="InterPro" id="IPR023614">
    <property type="entry name" value="Porin_dom_sf"/>
</dbReference>
<comment type="subcellular location">
    <subcellularLocation>
        <location evidence="1">Cell outer membrane</location>
        <topology evidence="1">Multi-pass membrane protein</topology>
    </subcellularLocation>
</comment>
<dbReference type="SUPFAM" id="SSF56935">
    <property type="entry name" value="Porins"/>
    <property type="match status" value="1"/>
</dbReference>
<dbReference type="PROSITE" id="PS51257">
    <property type="entry name" value="PROKAR_LIPOPROTEIN"/>
    <property type="match status" value="1"/>
</dbReference>
<evidence type="ECO:0000256" key="4">
    <source>
        <dbReference type="ARBA" id="ARBA00022452"/>
    </source>
</evidence>
<keyword evidence="10" id="KW-0998">Cell outer membrane</keyword>
<dbReference type="Proteomes" id="UP000005835">
    <property type="component" value="Unassembled WGS sequence"/>
</dbReference>
<dbReference type="PANTHER" id="PTHR34501:SF9">
    <property type="entry name" value="MAJOR OUTER MEMBRANE PROTEIN P.IA"/>
    <property type="match status" value="1"/>
</dbReference>
<keyword evidence="8" id="KW-0626">Porin</keyword>
<reference evidence="13 14" key="1">
    <citation type="submission" date="2012-05" db="EMBL/GenBank/DDBJ databases">
        <title>The Genome Sequence of Sutterella wadsworthensis 2_1_59BFAA.</title>
        <authorList>
            <consortium name="The Broad Institute Genome Sequencing Platform"/>
            <person name="Earl A."/>
            <person name="Ward D."/>
            <person name="Feldgarden M."/>
            <person name="Gevers D."/>
            <person name="Daigneault M."/>
            <person name="Strauss J."/>
            <person name="Allen-Vercoe E."/>
            <person name="Walker B."/>
            <person name="Young S.K."/>
            <person name="Zeng Q."/>
            <person name="Gargeya S."/>
            <person name="Fitzgerald M."/>
            <person name="Haas B."/>
            <person name="Abouelleil A."/>
            <person name="Alvarado L."/>
            <person name="Arachchi H.M."/>
            <person name="Berlin A.M."/>
            <person name="Chapman S.B."/>
            <person name="Goldberg J."/>
            <person name="Griggs A."/>
            <person name="Gujja S."/>
            <person name="Hansen M."/>
            <person name="Howarth C."/>
            <person name="Imamovic A."/>
            <person name="Larimer J."/>
            <person name="McCowen C."/>
            <person name="Montmayeur A."/>
            <person name="Murphy C."/>
            <person name="Neiman D."/>
            <person name="Pearson M."/>
            <person name="Priest M."/>
            <person name="Roberts A."/>
            <person name="Saif S."/>
            <person name="Shea T."/>
            <person name="Sisk P."/>
            <person name="Sykes S."/>
            <person name="Wortman J."/>
            <person name="Nusbaum C."/>
            <person name="Birren B."/>
        </authorList>
    </citation>
    <scope>NUCLEOTIDE SEQUENCE [LARGE SCALE GENOMIC DNA]</scope>
    <source>
        <strain evidence="13 14">2_1_59BFAA</strain>
    </source>
</reference>
<dbReference type="GO" id="GO:0015288">
    <property type="term" value="F:porin activity"/>
    <property type="evidence" value="ECO:0007669"/>
    <property type="project" value="UniProtKB-KW"/>
</dbReference>
<dbReference type="PATRIC" id="fig|742823.3.peg.1344"/>
<evidence type="ECO:0000256" key="6">
    <source>
        <dbReference type="ARBA" id="ARBA00022729"/>
    </source>
</evidence>
<organism evidence="13 14">
    <name type="scientific">Sutterella wadsworthensis 2_1_59BFAA</name>
    <dbReference type="NCBI Taxonomy" id="742823"/>
    <lineage>
        <taxon>Bacteria</taxon>
        <taxon>Pseudomonadati</taxon>
        <taxon>Pseudomonadota</taxon>
        <taxon>Betaproteobacteria</taxon>
        <taxon>Burkholderiales</taxon>
        <taxon>Sutterellaceae</taxon>
        <taxon>Sutterella</taxon>
    </lineage>
</organism>
<keyword evidence="4" id="KW-1134">Transmembrane beta strand</keyword>
<dbReference type="GO" id="GO:0046930">
    <property type="term" value="C:pore complex"/>
    <property type="evidence" value="ECO:0007669"/>
    <property type="project" value="UniProtKB-KW"/>
</dbReference>
<evidence type="ECO:0000256" key="2">
    <source>
        <dbReference type="ARBA" id="ARBA00011233"/>
    </source>
</evidence>
<feature type="domain" description="Porin" evidence="12">
    <location>
        <begin position="12"/>
        <end position="358"/>
    </location>
</feature>
<protein>
    <recommendedName>
        <fullName evidence="12">Porin domain-containing protein</fullName>
    </recommendedName>
</protein>
<dbReference type="HOGENOM" id="CLU_684992_0_0_4"/>
<keyword evidence="3" id="KW-0813">Transport</keyword>
<evidence type="ECO:0000256" key="3">
    <source>
        <dbReference type="ARBA" id="ARBA00022448"/>
    </source>
</evidence>
<evidence type="ECO:0000259" key="12">
    <source>
        <dbReference type="Pfam" id="PF13609"/>
    </source>
</evidence>
<dbReference type="eggNOG" id="COG3203">
    <property type="taxonomic scope" value="Bacteria"/>
</dbReference>
<dbReference type="Pfam" id="PF13609">
    <property type="entry name" value="Porin_4"/>
    <property type="match status" value="1"/>
</dbReference>
<feature type="signal peptide" evidence="11">
    <location>
        <begin position="1"/>
        <end position="23"/>
    </location>
</feature>
<evidence type="ECO:0000256" key="5">
    <source>
        <dbReference type="ARBA" id="ARBA00022692"/>
    </source>
</evidence>
<dbReference type="CDD" id="cd00342">
    <property type="entry name" value="gram_neg_porins"/>
    <property type="match status" value="1"/>
</dbReference>
<comment type="caution">
    <text evidence="13">The sequence shown here is derived from an EMBL/GenBank/DDBJ whole genome shotgun (WGS) entry which is preliminary data.</text>
</comment>
<evidence type="ECO:0000313" key="13">
    <source>
        <dbReference type="EMBL" id="EKB30974.1"/>
    </source>
</evidence>
<evidence type="ECO:0000256" key="1">
    <source>
        <dbReference type="ARBA" id="ARBA00004571"/>
    </source>
</evidence>
<evidence type="ECO:0000256" key="10">
    <source>
        <dbReference type="ARBA" id="ARBA00023237"/>
    </source>
</evidence>
<dbReference type="GO" id="GO:0006811">
    <property type="term" value="P:monoatomic ion transport"/>
    <property type="evidence" value="ECO:0007669"/>
    <property type="project" value="UniProtKB-KW"/>
</dbReference>
<keyword evidence="14" id="KW-1185">Reference proteome</keyword>
<dbReference type="STRING" id="742823.HMPREF9465_01357"/>
<dbReference type="AlphaFoldDB" id="K1KGX3"/>
<sequence length="381" mass="40837">MTIKPIVAALGAALIACGSAASAAETQIYGVVSTGLYYQKAEGADHATVGMAAYKQTPTDSHLGLMGREDLGNGWYAGFQMESGWSLDSGALYDESRLFNRLARLFVGNEFIEVSAGRMSTFSCASEPYSVFKKLRANMTGSGLPGMAPALIVYNKGESDNTIAFATRAKDGFFLQGLYTNGSNDSETEYGWSDNNHVAQVAFGWTGRQLRIGSLLNWEMPEHTDATQARKHDSFGFTILGSWDFGGPAVSGILYKGKNDWRIGGAPDLGAILLKGSGVNNLAQSTEGLDVTTGFVSFGYPYGFHYFSAGLGVVNAEWNGVSAGMKHTKGTAAIGSLMYYYNLSKRTQLYAGASYANGHDLLDGVDRFNQVFASGGLTYRF</sequence>
<evidence type="ECO:0000256" key="11">
    <source>
        <dbReference type="SAM" id="SignalP"/>
    </source>
</evidence>
<dbReference type="GO" id="GO:0009279">
    <property type="term" value="C:cell outer membrane"/>
    <property type="evidence" value="ECO:0007669"/>
    <property type="project" value="UniProtKB-SubCell"/>
</dbReference>
<accession>K1KGX3</accession>
<proteinExistence type="predicted"/>
<dbReference type="InterPro" id="IPR033900">
    <property type="entry name" value="Gram_neg_porin_domain"/>
</dbReference>
<comment type="subunit">
    <text evidence="2">Homotrimer.</text>
</comment>
<keyword evidence="5" id="KW-0812">Transmembrane</keyword>
<dbReference type="Gene3D" id="2.40.160.10">
    <property type="entry name" value="Porin"/>
    <property type="match status" value="1"/>
</dbReference>